<feature type="domain" description="Bacterial alpha-L-rhamnosidase N-terminal" evidence="3">
    <location>
        <begin position="91"/>
        <end position="230"/>
    </location>
</feature>
<feature type="domain" description="Alpha-L-rhamnosidase six-hairpin glycosidase" evidence="4">
    <location>
        <begin position="359"/>
        <end position="703"/>
    </location>
</feature>
<evidence type="ECO:0000313" key="7">
    <source>
        <dbReference type="Proteomes" id="UP000723714"/>
    </source>
</evidence>
<proteinExistence type="predicted"/>
<keyword evidence="7" id="KW-1185">Reference proteome</keyword>
<evidence type="ECO:0000259" key="4">
    <source>
        <dbReference type="Pfam" id="PF17389"/>
    </source>
</evidence>
<dbReference type="GO" id="GO:0016787">
    <property type="term" value="F:hydrolase activity"/>
    <property type="evidence" value="ECO:0007669"/>
    <property type="project" value="UniProtKB-KW"/>
</dbReference>
<dbReference type="PANTHER" id="PTHR33307:SF6">
    <property type="entry name" value="ALPHA-RHAMNOSIDASE (EUROFUNG)-RELATED"/>
    <property type="match status" value="1"/>
</dbReference>
<name>A0ABS6D097_9FIRM</name>
<dbReference type="PIRSF" id="PIRSF010631">
    <property type="entry name" value="A-rhamnsds"/>
    <property type="match status" value="1"/>
</dbReference>
<evidence type="ECO:0000259" key="5">
    <source>
        <dbReference type="Pfam" id="PF17390"/>
    </source>
</evidence>
<dbReference type="InterPro" id="IPR008902">
    <property type="entry name" value="Rhamnosid_concanavalin"/>
</dbReference>
<feature type="domain" description="Alpha-L-rhamnosidase C-terminal" evidence="5">
    <location>
        <begin position="706"/>
        <end position="777"/>
    </location>
</feature>
<feature type="domain" description="Alpha-L-rhamnosidase concanavalin-like" evidence="2">
    <location>
        <begin position="258"/>
        <end position="354"/>
    </location>
</feature>
<dbReference type="Pfam" id="PF17390">
    <property type="entry name" value="Bac_rhamnosid_C"/>
    <property type="match status" value="1"/>
</dbReference>
<dbReference type="Pfam" id="PF05592">
    <property type="entry name" value="Bac_rhamnosid"/>
    <property type="match status" value="1"/>
</dbReference>
<reference evidence="6 7" key="1">
    <citation type="submission" date="2021-06" db="EMBL/GenBank/DDBJ databases">
        <title>Faecalicatena sp. nov. isolated from porcine feces.</title>
        <authorList>
            <person name="Oh B.S."/>
            <person name="Lee J.H."/>
        </authorList>
    </citation>
    <scope>NUCLEOTIDE SEQUENCE [LARGE SCALE GENOMIC DNA]</scope>
    <source>
        <strain evidence="6 7">AGMB00832</strain>
    </source>
</reference>
<protein>
    <submittedName>
        <fullName evidence="6">Glycoside hydrolase family 78 protein</fullName>
    </submittedName>
</protein>
<evidence type="ECO:0000313" key="6">
    <source>
        <dbReference type="EMBL" id="MBU3874920.1"/>
    </source>
</evidence>
<dbReference type="InterPro" id="IPR035396">
    <property type="entry name" value="Bac_rhamnosid6H"/>
</dbReference>
<evidence type="ECO:0000259" key="2">
    <source>
        <dbReference type="Pfam" id="PF05592"/>
    </source>
</evidence>
<evidence type="ECO:0000256" key="1">
    <source>
        <dbReference type="ARBA" id="ARBA00022801"/>
    </source>
</evidence>
<dbReference type="Pfam" id="PF17389">
    <property type="entry name" value="Bac_rhamnosid6H"/>
    <property type="match status" value="1"/>
</dbReference>
<dbReference type="PANTHER" id="PTHR33307">
    <property type="entry name" value="ALPHA-RHAMNOSIDASE (EUROFUNG)"/>
    <property type="match status" value="1"/>
</dbReference>
<sequence>MAVREGSSLNSLAETFEFEQKPCTRYYCRITVEAEFDETAEEAAKSDIAVSEVCYFETAKLDQSWKGQWITTQEGDHFHPVFKKEFTTSGKVRSARLYVSGLGLFEALINGEKAGMDVLAPFISDYAEYVQYCTYDVKSLLQEENRIQIYLGNGWYKGRFGFGKPDPDKKFLCIAELRIEYEDGTTEVLGTDDSWMYQGSEFELTDIYDGEIQNYLLWEEKENPWKKAVTSEAKIPLSARYSPPLHEMEALPVKELIHTPAGETVLDFGQNFAGMIECCQKLPKGTHMKLEFGEILQDGNFYHDNYRTARSVFEYISDGLDRVIKPHFTFYGFRYVKVSGLTEVLPECFIGRAVYSEMEQTGEMTTGNEKINQLFQNTMWGLKSNFLDMPTDCPQRDERLGWTGDAQVFCRTAGYHMDTRAFYHKFQHDLRLDQIKNDGKVAVYLPNNLPGMTSSVWSDIATFMPYMLYEYYGDQSALKANYPMMKDWVDSIIREDEKRGAQYLWNFGFHFGDWLALDGATEQSNYGRTDSHYVASVYYYASALYVAEAAKILGLEEEEKYRALAGRIYQAILDEFFSPNGRLTVDTQTGYILALRFGIYRDKERMVKDLRNRIKKDCYRIKGGFVGATMMSTVLAENGMADLAYDFLFFEKFPGWLYEINLGATTIWERWNSVLPDGKISGTGMNSLNHYSYGSVAEFLYRHAAGIIPVEPGFKKVRFEPKPDIRLGFMKCSYESASGRYVSEWKINEDGSLTFRFEVPFGASAVIVLPDSGREPEEVTAGQYEYTYMPDRDYRTPFGGGTRLELLAENQEARKVLETYVPQAVAAIATENIEKMSESLYEMQAQVSMLGGPVDHYKEAIRKIEEIRWQNR</sequence>
<dbReference type="InterPro" id="IPR035398">
    <property type="entry name" value="Bac_rhamnosid_C"/>
</dbReference>
<gene>
    <name evidence="6" type="ORF">HGO97_003715</name>
</gene>
<dbReference type="InterPro" id="IPR016007">
    <property type="entry name" value="Alpha_rhamnosid"/>
</dbReference>
<dbReference type="EMBL" id="JABACJ020000002">
    <property type="protein sequence ID" value="MBU3874920.1"/>
    <property type="molecule type" value="Genomic_DNA"/>
</dbReference>
<dbReference type="Proteomes" id="UP000723714">
    <property type="component" value="Unassembled WGS sequence"/>
</dbReference>
<evidence type="ECO:0000259" key="3">
    <source>
        <dbReference type="Pfam" id="PF08531"/>
    </source>
</evidence>
<accession>A0ABS6D097</accession>
<organism evidence="6 7">
    <name type="scientific">Faecalicatena faecalis</name>
    <dbReference type="NCBI Taxonomy" id="2726362"/>
    <lineage>
        <taxon>Bacteria</taxon>
        <taxon>Bacillati</taxon>
        <taxon>Bacillota</taxon>
        <taxon>Clostridia</taxon>
        <taxon>Lachnospirales</taxon>
        <taxon>Lachnospiraceae</taxon>
        <taxon>Faecalicatena</taxon>
    </lineage>
</organism>
<dbReference type="Pfam" id="PF08531">
    <property type="entry name" value="Bac_rhamnosid_N"/>
    <property type="match status" value="1"/>
</dbReference>
<dbReference type="InterPro" id="IPR013737">
    <property type="entry name" value="Bac_rhamnosid_N"/>
</dbReference>
<keyword evidence="1 6" id="KW-0378">Hydrolase</keyword>
<comment type="caution">
    <text evidence="6">The sequence shown here is derived from an EMBL/GenBank/DDBJ whole genome shotgun (WGS) entry which is preliminary data.</text>
</comment>